<dbReference type="Gene3D" id="3.90.400.10">
    <property type="entry name" value="Oligo-1,6-glucosidase, Domain 2"/>
    <property type="match status" value="1"/>
</dbReference>
<accession>A0AAD5RVB0</accession>
<protein>
    <submittedName>
        <fullName evidence="4">Alpha-glucosidase</fullName>
    </submittedName>
</protein>
<dbReference type="Pfam" id="PF00128">
    <property type="entry name" value="Alpha-amylase"/>
    <property type="match status" value="1"/>
</dbReference>
<evidence type="ECO:0000313" key="4">
    <source>
        <dbReference type="EMBL" id="KAJ2904967.1"/>
    </source>
</evidence>
<dbReference type="PANTHER" id="PTHR10357">
    <property type="entry name" value="ALPHA-AMYLASE FAMILY MEMBER"/>
    <property type="match status" value="1"/>
</dbReference>
<dbReference type="InterPro" id="IPR006047">
    <property type="entry name" value="GH13_cat_dom"/>
</dbReference>
<feature type="domain" description="Glycosyl hydrolase family 13 catalytic" evidence="3">
    <location>
        <begin position="1"/>
        <end position="79"/>
    </location>
</feature>
<dbReference type="InterPro" id="IPR045857">
    <property type="entry name" value="O16G_dom_2"/>
</dbReference>
<proteinExistence type="inferred from homology"/>
<evidence type="ECO:0000256" key="1">
    <source>
        <dbReference type="ARBA" id="ARBA00008061"/>
    </source>
</evidence>
<dbReference type="InterPro" id="IPR017853">
    <property type="entry name" value="GH"/>
</dbReference>
<keyword evidence="2" id="KW-0462">Maltose metabolism</keyword>
<keyword evidence="5" id="KW-1185">Reference proteome</keyword>
<evidence type="ECO:0000256" key="2">
    <source>
        <dbReference type="ARBA" id="ARBA00026248"/>
    </source>
</evidence>
<dbReference type="GO" id="GO:0004556">
    <property type="term" value="F:alpha-amylase activity"/>
    <property type="evidence" value="ECO:0007669"/>
    <property type="project" value="TreeGrafter"/>
</dbReference>
<reference evidence="4" key="1">
    <citation type="submission" date="2022-07" db="EMBL/GenBank/DDBJ databases">
        <title>Draft genome sequence of Zalerion maritima ATCC 34329, a (micro)plastics degrading marine fungus.</title>
        <authorList>
            <person name="Paco A."/>
            <person name="Goncalves M.F.M."/>
            <person name="Rocha-Santos T.A.P."/>
            <person name="Alves A."/>
        </authorList>
    </citation>
    <scope>NUCLEOTIDE SEQUENCE</scope>
    <source>
        <strain evidence="4">ATCC 34329</strain>
    </source>
</reference>
<comment type="similarity">
    <text evidence="1">Belongs to the glycosyl hydrolase 13 family.</text>
</comment>
<dbReference type="GO" id="GO:0000023">
    <property type="term" value="P:maltose metabolic process"/>
    <property type="evidence" value="ECO:0007669"/>
    <property type="project" value="UniProtKB-KW"/>
</dbReference>
<evidence type="ECO:0000259" key="3">
    <source>
        <dbReference type="Pfam" id="PF00128"/>
    </source>
</evidence>
<dbReference type="PANTHER" id="PTHR10357:SF179">
    <property type="entry name" value="NEUTRAL AND BASIC AMINO ACID TRANSPORT PROTEIN RBAT"/>
    <property type="match status" value="1"/>
</dbReference>
<organism evidence="4 5">
    <name type="scientific">Zalerion maritima</name>
    <dbReference type="NCBI Taxonomy" id="339359"/>
    <lineage>
        <taxon>Eukaryota</taxon>
        <taxon>Fungi</taxon>
        <taxon>Dikarya</taxon>
        <taxon>Ascomycota</taxon>
        <taxon>Pezizomycotina</taxon>
        <taxon>Sordariomycetes</taxon>
        <taxon>Lulworthiomycetidae</taxon>
        <taxon>Lulworthiales</taxon>
        <taxon>Lulworthiaceae</taxon>
        <taxon>Zalerion</taxon>
    </lineage>
</organism>
<dbReference type="GO" id="GO:0009313">
    <property type="term" value="P:oligosaccharide catabolic process"/>
    <property type="evidence" value="ECO:0007669"/>
    <property type="project" value="TreeGrafter"/>
</dbReference>
<dbReference type="EMBL" id="JAKWBI020000041">
    <property type="protein sequence ID" value="KAJ2904967.1"/>
    <property type="molecule type" value="Genomic_DNA"/>
</dbReference>
<sequence length="177" mass="20388">MKITLDLAINHTFDQHAWFQSSKSGRQSEKRDWNIWKPAVYDHRGRGHPPNNWRAIFGGGSVWEWDEQSQEYYLHLFSLEKGVDGFIIDTVNMYSKPSSYPSVAPTDSGAVAQPAHTLCCNGPKIHEYRREIGSMLKKYDTVPRNFALPQFKNAVRSTRDLIKGTDVWTTTFLENHD</sequence>
<gene>
    <name evidence="4" type="ORF">MKZ38_006832</name>
</gene>
<comment type="caution">
    <text evidence="4">The sequence shown here is derived from an EMBL/GenBank/DDBJ whole genome shotgun (WGS) entry which is preliminary data.</text>
</comment>
<dbReference type="Proteomes" id="UP001201980">
    <property type="component" value="Unassembled WGS sequence"/>
</dbReference>
<dbReference type="AlphaFoldDB" id="A0AAD5RVB0"/>
<dbReference type="SUPFAM" id="SSF51445">
    <property type="entry name" value="(Trans)glycosidases"/>
    <property type="match status" value="1"/>
</dbReference>
<name>A0AAD5RVB0_9PEZI</name>
<dbReference type="GO" id="GO:0090599">
    <property type="term" value="F:alpha-glucosidase activity"/>
    <property type="evidence" value="ECO:0007669"/>
    <property type="project" value="UniProtKB-ARBA"/>
</dbReference>
<evidence type="ECO:0000313" key="5">
    <source>
        <dbReference type="Proteomes" id="UP001201980"/>
    </source>
</evidence>